<dbReference type="Pfam" id="PF00561">
    <property type="entry name" value="Abhydrolase_1"/>
    <property type="match status" value="1"/>
</dbReference>
<feature type="domain" description="AB hydrolase-1" evidence="3">
    <location>
        <begin position="66"/>
        <end position="317"/>
    </location>
</feature>
<dbReference type="EMBL" id="CP023778">
    <property type="protein sequence ID" value="ATL72035.1"/>
    <property type="molecule type" value="Genomic_DNA"/>
</dbReference>
<dbReference type="InterPro" id="IPR000073">
    <property type="entry name" value="AB_hydrolase_1"/>
</dbReference>
<evidence type="ECO:0000256" key="1">
    <source>
        <dbReference type="ARBA" id="ARBA00022801"/>
    </source>
</evidence>
<accession>A0A291RXI6</accession>
<gene>
    <name evidence="4" type="ORF">CRH09_23105</name>
</gene>
<proteinExistence type="predicted"/>
<evidence type="ECO:0000313" key="5">
    <source>
        <dbReference type="Proteomes" id="UP000221961"/>
    </source>
</evidence>
<sequence length="339" mass="36290">MVPGRADQGRRCDTRRAENSHPNWSDSIHARHNTPRQGYRGLVDFTEIVVDTDRGSLPALTAGTGPIVVCWHGFPDHPAAFGPVAEHLVAAGRRVIAPYLRGHHPATADTLRYADGISFAADAAAVARALDPAGVDMIGHDLGAGMVARVAAAWPETLCRGVTMAVPPPAVLRPLFADPAQSQRFFYIWLFQVRGLAETILGANHDLIDYLWATWSPGLDPGEHRERIHALYGDPALLANALRIYRSIFDTTLHDPELSALSAKTEAPARVPLLVLHGADDGVIPAPAYDDAAAGLAAGSRVETVTAAGHFLHLEQPAEIARLALAWFAGGDNDRAPGR</sequence>
<dbReference type="PANTHER" id="PTHR43329">
    <property type="entry name" value="EPOXIDE HYDROLASE"/>
    <property type="match status" value="1"/>
</dbReference>
<protein>
    <submittedName>
        <fullName evidence="4">Alpha/beta hydrolase</fullName>
    </submittedName>
</protein>
<dbReference type="GO" id="GO:0016787">
    <property type="term" value="F:hydrolase activity"/>
    <property type="evidence" value="ECO:0007669"/>
    <property type="project" value="UniProtKB-KW"/>
</dbReference>
<dbReference type="Proteomes" id="UP000221961">
    <property type="component" value="Chromosome"/>
</dbReference>
<reference evidence="4 5" key="1">
    <citation type="submission" date="2017-10" db="EMBL/GenBank/DDBJ databases">
        <title>Comparative genomics between pathogenic Norcardia.</title>
        <authorList>
            <person name="Zeng L."/>
        </authorList>
    </citation>
    <scope>NUCLEOTIDE SEQUENCE [LARGE SCALE GENOMIC DNA]</scope>
    <source>
        <strain evidence="4 5">NC_YFY_NT001</strain>
    </source>
</reference>
<feature type="compositionally biased region" description="Basic and acidic residues" evidence="2">
    <location>
        <begin position="7"/>
        <end position="19"/>
    </location>
</feature>
<dbReference type="AlphaFoldDB" id="A0A291RXI6"/>
<feature type="region of interest" description="Disordered" evidence="2">
    <location>
        <begin position="1"/>
        <end position="33"/>
    </location>
</feature>
<keyword evidence="1 4" id="KW-0378">Hydrolase</keyword>
<evidence type="ECO:0000256" key="2">
    <source>
        <dbReference type="SAM" id="MobiDB-lite"/>
    </source>
</evidence>
<organism evidence="4 5">
    <name type="scientific">Nocardia terpenica</name>
    <dbReference type="NCBI Taxonomy" id="455432"/>
    <lineage>
        <taxon>Bacteria</taxon>
        <taxon>Bacillati</taxon>
        <taxon>Actinomycetota</taxon>
        <taxon>Actinomycetes</taxon>
        <taxon>Mycobacteriales</taxon>
        <taxon>Nocardiaceae</taxon>
        <taxon>Nocardia</taxon>
    </lineage>
</organism>
<dbReference type="Gene3D" id="3.40.50.1820">
    <property type="entry name" value="alpha/beta hydrolase"/>
    <property type="match status" value="1"/>
</dbReference>
<evidence type="ECO:0000313" key="4">
    <source>
        <dbReference type="EMBL" id="ATL72035.1"/>
    </source>
</evidence>
<dbReference type="PRINTS" id="PR00412">
    <property type="entry name" value="EPOXHYDRLASE"/>
</dbReference>
<evidence type="ECO:0000259" key="3">
    <source>
        <dbReference type="Pfam" id="PF00561"/>
    </source>
</evidence>
<dbReference type="InterPro" id="IPR029058">
    <property type="entry name" value="AB_hydrolase_fold"/>
</dbReference>
<dbReference type="SUPFAM" id="SSF53474">
    <property type="entry name" value="alpha/beta-Hydrolases"/>
    <property type="match status" value="1"/>
</dbReference>
<name>A0A291RXI6_9NOCA</name>
<dbReference type="KEGG" id="ntp:CRH09_23105"/>
<dbReference type="InterPro" id="IPR000639">
    <property type="entry name" value="Epox_hydrolase-like"/>
</dbReference>